<dbReference type="InterPro" id="IPR035923">
    <property type="entry name" value="TT1751-like_sf"/>
</dbReference>
<dbReference type="CDD" id="cd14797">
    <property type="entry name" value="DUF302"/>
    <property type="match status" value="1"/>
</dbReference>
<keyword evidence="3" id="KW-1185">Reference proteome</keyword>
<comment type="caution">
    <text evidence="2">The sequence shown here is derived from an EMBL/GenBank/DDBJ whole genome shotgun (WGS) entry which is preliminary data.</text>
</comment>
<dbReference type="EMBL" id="SDMK01000001">
    <property type="protein sequence ID" value="RXS97880.1"/>
    <property type="molecule type" value="Genomic_DNA"/>
</dbReference>
<dbReference type="AlphaFoldDB" id="A0A4Q1SKP7"/>
<dbReference type="OrthoDB" id="9797709at2"/>
<organism evidence="2 3">
    <name type="scientific">Silvibacterium dinghuense</name>
    <dbReference type="NCBI Taxonomy" id="1560006"/>
    <lineage>
        <taxon>Bacteria</taxon>
        <taxon>Pseudomonadati</taxon>
        <taxon>Acidobacteriota</taxon>
        <taxon>Terriglobia</taxon>
        <taxon>Terriglobales</taxon>
        <taxon>Acidobacteriaceae</taxon>
        <taxon>Silvibacterium</taxon>
    </lineage>
</organism>
<dbReference type="PANTHER" id="PTHR38342:SF2">
    <property type="entry name" value="INNER MEMBRANE OR EXPORTED"/>
    <property type="match status" value="1"/>
</dbReference>
<evidence type="ECO:0000313" key="3">
    <source>
        <dbReference type="Proteomes" id="UP000290253"/>
    </source>
</evidence>
<dbReference type="PANTHER" id="PTHR38342">
    <property type="entry name" value="SLR5037 PROTEIN"/>
    <property type="match status" value="1"/>
</dbReference>
<reference evidence="2 3" key="1">
    <citation type="journal article" date="2016" name="Int. J. Syst. Evol. Microbiol.">
        <title>Acidipila dinghuensis sp. nov., an acidobacterium isolated from forest soil.</title>
        <authorList>
            <person name="Jiang Y.W."/>
            <person name="Wang J."/>
            <person name="Chen M.H."/>
            <person name="Lv Y.Y."/>
            <person name="Qiu L.H."/>
        </authorList>
    </citation>
    <scope>NUCLEOTIDE SEQUENCE [LARGE SCALE GENOMIC DNA]</scope>
    <source>
        <strain evidence="2 3">DHOF10</strain>
    </source>
</reference>
<dbReference type="Pfam" id="PF03625">
    <property type="entry name" value="DUF302"/>
    <property type="match status" value="1"/>
</dbReference>
<evidence type="ECO:0000259" key="1">
    <source>
        <dbReference type="Pfam" id="PF03625"/>
    </source>
</evidence>
<evidence type="ECO:0000313" key="2">
    <source>
        <dbReference type="EMBL" id="RXS97880.1"/>
    </source>
</evidence>
<protein>
    <submittedName>
        <fullName evidence="2">DUF302 domain-containing protein</fullName>
    </submittedName>
</protein>
<gene>
    <name evidence="2" type="ORF">ESZ00_08490</name>
</gene>
<dbReference type="Proteomes" id="UP000290253">
    <property type="component" value="Unassembled WGS sequence"/>
</dbReference>
<sequence>MAEQGIQGNEWGSGLASIESRHSVDETVTRIEEILRAKQVKLFALIDHSGEAAAAGLSMPPTKVVIFGNPKGGTPLMLAAPTTAIDLPLKLLVAEDAQGVVRITWNTPEYLLQRHGFPNELMANIAVIAGIAKAAAE</sequence>
<proteinExistence type="predicted"/>
<name>A0A4Q1SKP7_9BACT</name>
<accession>A0A4Q1SKP7</accession>
<feature type="domain" description="DUF302" evidence="1">
    <location>
        <begin position="46"/>
        <end position="108"/>
    </location>
</feature>
<dbReference type="Gene3D" id="3.30.310.70">
    <property type="entry name" value="TT1751-like domain"/>
    <property type="match status" value="1"/>
</dbReference>
<dbReference type="RefSeq" id="WP_129207659.1">
    <property type="nucleotide sequence ID" value="NZ_BMGU01000001.1"/>
</dbReference>
<dbReference type="InterPro" id="IPR005180">
    <property type="entry name" value="DUF302"/>
</dbReference>
<dbReference type="SUPFAM" id="SSF103247">
    <property type="entry name" value="TT1751-like"/>
    <property type="match status" value="1"/>
</dbReference>